<accession>A0ABV6NI20</accession>
<dbReference type="GO" id="GO:0004864">
    <property type="term" value="F:protein phosphatase inhibitor activity"/>
    <property type="evidence" value="ECO:0007669"/>
    <property type="project" value="UniProtKB-KW"/>
</dbReference>
<dbReference type="InterPro" id="IPR030968">
    <property type="entry name" value="RapG/K_inhib"/>
</dbReference>
<proteinExistence type="predicted"/>
<sequence>MKKFGYMFIGALFTLILSIGFLSFADSETDFNNETLEEVTDLQTDFILEESKLGEELIHVVEESPVLAVHVNTSEPIKKKEDSLVNEELIVAGNPFLEKLEKLEITIESDQTEIKLKQERKKKKVKSEVEIEWKNEKVKLKDQRAEEFIEEMFSAVDIEETQDLPLLAEQWLEEFQMNPHAVEIDIQIEKLDGTTYKFEVDN</sequence>
<comment type="caution">
    <text evidence="1">The sequence shown here is derived from an EMBL/GenBank/DDBJ whole genome shotgun (WGS) entry which is preliminary data.</text>
</comment>
<keyword evidence="2" id="KW-1185">Reference proteome</keyword>
<gene>
    <name evidence="1" type="ORF">ACFFH4_14870</name>
</gene>
<evidence type="ECO:0000313" key="1">
    <source>
        <dbReference type="EMBL" id="MFC0560316.1"/>
    </source>
</evidence>
<organism evidence="1 2">
    <name type="scientific">Halalkalibacter alkalisediminis</name>
    <dbReference type="NCBI Taxonomy" id="935616"/>
    <lineage>
        <taxon>Bacteria</taxon>
        <taxon>Bacillati</taxon>
        <taxon>Bacillota</taxon>
        <taxon>Bacilli</taxon>
        <taxon>Bacillales</taxon>
        <taxon>Bacillaceae</taxon>
        <taxon>Halalkalibacter</taxon>
    </lineage>
</organism>
<dbReference type="Proteomes" id="UP001589833">
    <property type="component" value="Unassembled WGS sequence"/>
</dbReference>
<evidence type="ECO:0000313" key="2">
    <source>
        <dbReference type="Proteomes" id="UP001589833"/>
    </source>
</evidence>
<protein>
    <submittedName>
        <fullName evidence="1">Phr family secreted Rap phosphatase inhibitor</fullName>
    </submittedName>
</protein>
<dbReference type="NCBIfam" id="TIGR04429">
    <property type="entry name" value="Phr_nterm"/>
    <property type="match status" value="1"/>
</dbReference>
<name>A0ABV6NI20_9BACI</name>
<dbReference type="EMBL" id="JBHLTR010000021">
    <property type="protein sequence ID" value="MFC0560316.1"/>
    <property type="molecule type" value="Genomic_DNA"/>
</dbReference>
<reference evidence="1 2" key="1">
    <citation type="submission" date="2024-09" db="EMBL/GenBank/DDBJ databases">
        <authorList>
            <person name="Sun Q."/>
            <person name="Mori K."/>
        </authorList>
    </citation>
    <scope>NUCLEOTIDE SEQUENCE [LARGE SCALE GENOMIC DNA]</scope>
    <source>
        <strain evidence="1 2">NCAIM B.02301</strain>
    </source>
</reference>
<keyword evidence="1" id="KW-0650">Protein phosphatase inhibitor</keyword>
<dbReference type="RefSeq" id="WP_273847271.1">
    <property type="nucleotide sequence ID" value="NZ_JAQQWT010000024.1"/>
</dbReference>